<organism evidence="1 2">
    <name type="scientific">Euplotes crassus</name>
    <dbReference type="NCBI Taxonomy" id="5936"/>
    <lineage>
        <taxon>Eukaryota</taxon>
        <taxon>Sar</taxon>
        <taxon>Alveolata</taxon>
        <taxon>Ciliophora</taxon>
        <taxon>Intramacronucleata</taxon>
        <taxon>Spirotrichea</taxon>
        <taxon>Hypotrichia</taxon>
        <taxon>Euplotida</taxon>
        <taxon>Euplotidae</taxon>
        <taxon>Moneuplotes</taxon>
    </lineage>
</organism>
<dbReference type="AlphaFoldDB" id="A0AAD1XCR8"/>
<reference evidence="1" key="1">
    <citation type="submission" date="2023-07" db="EMBL/GenBank/DDBJ databases">
        <authorList>
            <consortium name="AG Swart"/>
            <person name="Singh M."/>
            <person name="Singh A."/>
            <person name="Seah K."/>
            <person name="Emmerich C."/>
        </authorList>
    </citation>
    <scope>NUCLEOTIDE SEQUENCE</scope>
    <source>
        <strain evidence="1">DP1</strain>
    </source>
</reference>
<dbReference type="Proteomes" id="UP001295684">
    <property type="component" value="Unassembled WGS sequence"/>
</dbReference>
<dbReference type="EMBL" id="CAMPGE010012723">
    <property type="protein sequence ID" value="CAI2371484.1"/>
    <property type="molecule type" value="Genomic_DNA"/>
</dbReference>
<accession>A0AAD1XCR8</accession>
<evidence type="ECO:0000313" key="1">
    <source>
        <dbReference type="EMBL" id="CAI2371484.1"/>
    </source>
</evidence>
<gene>
    <name evidence="1" type="ORF">ECRASSUSDP1_LOCUS12807</name>
</gene>
<comment type="caution">
    <text evidence="1">The sequence shown here is derived from an EMBL/GenBank/DDBJ whole genome shotgun (WGS) entry which is preliminary data.</text>
</comment>
<evidence type="ECO:0000313" key="2">
    <source>
        <dbReference type="Proteomes" id="UP001295684"/>
    </source>
</evidence>
<keyword evidence="2" id="KW-1185">Reference proteome</keyword>
<name>A0AAD1XCR8_EUPCR</name>
<proteinExistence type="predicted"/>
<sequence length="375" mass="43774">MKDINFIDDDDDDIQEELIPSSESYSDQFERFQNPVVIIDPDEKVKKNPKAEKLYKKYNQDLAESISMAIMDETNLLSKKKDSGDSDSINDDSIDSFEEYIGSKFGTSLVKSGQDFSKSHPGMSKSHITEIIDYSENKPIEEISEPTFEGHTEDIIDEVDPPSEDNLYSTIKDEIDPSENDEYASDFHSLEDSQANEIPQKQFKKFVKTKTKKTRPGRVIREKELVRPPDYDLRTLERRFIQQKFNKIGTKLYNQDEAKDYRKLESNFNLEMLNLIKKKIKTKKENPGDEHDCCYCKTYKLKDIRYPMEKIKPLWDDIYLKRPLFEVDEEEEKKKDLEIQALQEKVNKFETKDFIALSINKAIHAKLNPGFGDLP</sequence>
<protein>
    <submittedName>
        <fullName evidence="1">Uncharacterized protein</fullName>
    </submittedName>
</protein>